<dbReference type="InterPro" id="IPR036047">
    <property type="entry name" value="F-box-like_dom_sf"/>
</dbReference>
<feature type="compositionally biased region" description="Polar residues" evidence="1">
    <location>
        <begin position="43"/>
        <end position="53"/>
    </location>
</feature>
<accession>A0ABR3A0V0</accession>
<dbReference type="Proteomes" id="UP001437256">
    <property type="component" value="Unassembled WGS sequence"/>
</dbReference>
<feature type="compositionally biased region" description="Low complexity" evidence="1">
    <location>
        <begin position="567"/>
        <end position="577"/>
    </location>
</feature>
<evidence type="ECO:0008006" key="4">
    <source>
        <dbReference type="Google" id="ProtNLM"/>
    </source>
</evidence>
<keyword evidence="3" id="KW-1185">Reference proteome</keyword>
<dbReference type="SUPFAM" id="SSF81383">
    <property type="entry name" value="F-box domain"/>
    <property type="match status" value="1"/>
</dbReference>
<proteinExistence type="predicted"/>
<gene>
    <name evidence="2" type="ORF">AAF712_006257</name>
</gene>
<evidence type="ECO:0000256" key="1">
    <source>
        <dbReference type="SAM" id="MobiDB-lite"/>
    </source>
</evidence>
<sequence>MVAMRFERGGTPGRSDLLPELQTERTKLSPDVMPCNKHDKHTPATTPNANSSPFGSTRIPVEILSFIFALSCVQRATFYPKRAPWSLSQVCRVWRNAALSTPSLWTSIWIDTGELGPQNADVCVSNLSNVLERTQDQPLNVQIIIRFPPFGPCSHPASRWQPLFDVLRSQSHRWRSLVLDFSGNRGISPVFPDLHPLSSAFDILETVELRHICRSSYIPLLQSLECAPNLQRITLAPFDTLCEGTSPLPFPWHQLHHLDLSGLYGALPLPQVFSALAQCTQLHTLIARQTRLLLPPTINFHAAHEISIPSLRTLQLHINPNPDFPSEHARDWLSSRLTLPNLHHLYVVGVRWDTDVDLTSIFEMLDRSDCHITHLTLADITIMDVTIVRLLRHPRISQIKRLTLRGHLYRDMFDSLTIPGMLPGLEVLDVGMVYEDDRVVLSCPAQSIVGLIRAREDTLKATNLKLCRGGLTQEHRTVTALEELNSSLGINWLDCPDYNLTVDTLAIKQLGGLLKPILPYLLGGGGAGSGYLPENVPVVQEIFDDLEARLSSIDLCPFDVVSTSISSSVRSPTSTESPFENSSDPKRG</sequence>
<name>A0ABR3A0V0_9AGAR</name>
<organism evidence="2 3">
    <name type="scientific">Marasmius tenuissimus</name>
    <dbReference type="NCBI Taxonomy" id="585030"/>
    <lineage>
        <taxon>Eukaryota</taxon>
        <taxon>Fungi</taxon>
        <taxon>Dikarya</taxon>
        <taxon>Basidiomycota</taxon>
        <taxon>Agaricomycotina</taxon>
        <taxon>Agaricomycetes</taxon>
        <taxon>Agaricomycetidae</taxon>
        <taxon>Agaricales</taxon>
        <taxon>Marasmiineae</taxon>
        <taxon>Marasmiaceae</taxon>
        <taxon>Marasmius</taxon>
    </lineage>
</organism>
<feature type="region of interest" description="Disordered" evidence="1">
    <location>
        <begin position="567"/>
        <end position="588"/>
    </location>
</feature>
<dbReference type="SUPFAM" id="SSF52047">
    <property type="entry name" value="RNI-like"/>
    <property type="match status" value="1"/>
</dbReference>
<reference evidence="2 3" key="1">
    <citation type="submission" date="2024-05" db="EMBL/GenBank/DDBJ databases">
        <title>A draft genome resource for the thread blight pathogen Marasmius tenuissimus strain MS-2.</title>
        <authorList>
            <person name="Yulfo-Soto G.E."/>
            <person name="Baruah I.K."/>
            <person name="Amoako-Attah I."/>
            <person name="Bukari Y."/>
            <person name="Meinhardt L.W."/>
            <person name="Bailey B.A."/>
            <person name="Cohen S.P."/>
        </authorList>
    </citation>
    <scope>NUCLEOTIDE SEQUENCE [LARGE SCALE GENOMIC DNA]</scope>
    <source>
        <strain evidence="2 3">MS-2</strain>
    </source>
</reference>
<dbReference type="InterPro" id="IPR032675">
    <property type="entry name" value="LRR_dom_sf"/>
</dbReference>
<evidence type="ECO:0000313" key="2">
    <source>
        <dbReference type="EMBL" id="KAL0066654.1"/>
    </source>
</evidence>
<evidence type="ECO:0000313" key="3">
    <source>
        <dbReference type="Proteomes" id="UP001437256"/>
    </source>
</evidence>
<dbReference type="Gene3D" id="1.20.1280.50">
    <property type="match status" value="1"/>
</dbReference>
<feature type="region of interest" description="Disordered" evidence="1">
    <location>
        <begin position="1"/>
        <end position="53"/>
    </location>
</feature>
<dbReference type="Gene3D" id="3.80.10.10">
    <property type="entry name" value="Ribonuclease Inhibitor"/>
    <property type="match status" value="1"/>
</dbReference>
<dbReference type="EMBL" id="JBBXMP010000033">
    <property type="protein sequence ID" value="KAL0066654.1"/>
    <property type="molecule type" value="Genomic_DNA"/>
</dbReference>
<protein>
    <recommendedName>
        <fullName evidence="4">F-box domain-containing protein</fullName>
    </recommendedName>
</protein>
<comment type="caution">
    <text evidence="2">The sequence shown here is derived from an EMBL/GenBank/DDBJ whole genome shotgun (WGS) entry which is preliminary data.</text>
</comment>